<evidence type="ECO:0000256" key="4">
    <source>
        <dbReference type="SAM" id="MobiDB-lite"/>
    </source>
</evidence>
<evidence type="ECO:0000259" key="5">
    <source>
        <dbReference type="Pfam" id="PF07842"/>
    </source>
</evidence>
<protein>
    <recommendedName>
        <fullName evidence="5">GCF C-terminal domain-containing protein</fullName>
    </recommendedName>
</protein>
<evidence type="ECO:0000256" key="3">
    <source>
        <dbReference type="ARBA" id="ARBA00023242"/>
    </source>
</evidence>
<proteinExistence type="inferred from homology"/>
<comment type="subcellular location">
    <subcellularLocation>
        <location evidence="1">Nucleus</location>
    </subcellularLocation>
</comment>
<reference evidence="6" key="1">
    <citation type="submission" date="2022-03" db="EMBL/GenBank/DDBJ databases">
        <title>A functionally conserved STORR gene fusion in Papaver species that diverged 16.8 million years ago.</title>
        <authorList>
            <person name="Catania T."/>
        </authorList>
    </citation>
    <scope>NUCLEOTIDE SEQUENCE</scope>
    <source>
        <strain evidence="6">S-191538</strain>
    </source>
</reference>
<dbReference type="GO" id="GO:0003677">
    <property type="term" value="F:DNA binding"/>
    <property type="evidence" value="ECO:0007669"/>
    <property type="project" value="InterPro"/>
</dbReference>
<feature type="compositionally biased region" description="Low complexity" evidence="4">
    <location>
        <begin position="19"/>
        <end position="33"/>
    </location>
</feature>
<sequence length="645" mass="72246">MSNRGKNFRRRSEDDTDQPTTATTTAPTTTTRKPPAPKPKLLSFADEEGGGGDEEESPFTRPTKPKKSTSSSLYKSSSTHRITTNKERISSSASTSSSNVQPQAGEYTKERLLELQNNTRTIVSSSRIKTISKNNGKEFDRLDRMDVDDDAENKLGSIGIRGVEEGVEYQSAQNIGGSAGVMKKVLSIPQQATVASQAMRESLQRLKETHGRTISALERNGENMSAALSDIIDLEKSLTLSDDKFVFMQKLQDFISLVCDCLHHKAPYIEQLEEEMQKLHEQRAEAKRMSAVPDDFAHHHTEGESSTDESDSERVTSYKSNREMLLQTSELVFSDADEEFSKLSLVKEKFETWKKLFFSSYRDAYTSLSVPAIFSPYVRLELLKWDPLHEESEFVDMQWHSLLFDYGLREHGGDFEPDDADANLVPGLVEKVALPILHHDIAHCWDVLSTRETRNAISAVNMVLNYVPATSEAFLDLLSAINSRLAYAVANLTVPVVIEAIPDAARIAAYRLGMSVRLLKIICLWKDILAFPILEQLALDELLSGKVLPHVRSITPDIHDAIARTERIVASLYGVWSGSGVRMERRDKLQPLVDHVLTLGKTLEKKHISGVSENETSGLALRLKKMLVDLNEYDKARTFQLEEAL</sequence>
<dbReference type="Proteomes" id="UP001177140">
    <property type="component" value="Unassembled WGS sequence"/>
</dbReference>
<evidence type="ECO:0000256" key="2">
    <source>
        <dbReference type="ARBA" id="ARBA00010801"/>
    </source>
</evidence>
<organism evidence="6 7">
    <name type="scientific">Papaver nudicaule</name>
    <name type="common">Iceland poppy</name>
    <dbReference type="NCBI Taxonomy" id="74823"/>
    <lineage>
        <taxon>Eukaryota</taxon>
        <taxon>Viridiplantae</taxon>
        <taxon>Streptophyta</taxon>
        <taxon>Embryophyta</taxon>
        <taxon>Tracheophyta</taxon>
        <taxon>Spermatophyta</taxon>
        <taxon>Magnoliopsida</taxon>
        <taxon>Ranunculales</taxon>
        <taxon>Papaveraceae</taxon>
        <taxon>Papaveroideae</taxon>
        <taxon>Papaver</taxon>
    </lineage>
</organism>
<evidence type="ECO:0000313" key="6">
    <source>
        <dbReference type="EMBL" id="MCL7048295.1"/>
    </source>
</evidence>
<comment type="caution">
    <text evidence="6">The sequence shown here is derived from an EMBL/GenBank/DDBJ whole genome shotgun (WGS) entry which is preliminary data.</text>
</comment>
<dbReference type="InterPro" id="IPR022783">
    <property type="entry name" value="GCFC_dom"/>
</dbReference>
<dbReference type="PANTHER" id="PTHR12214:SF0">
    <property type="entry name" value="LD29489P"/>
    <property type="match status" value="1"/>
</dbReference>
<gene>
    <name evidence="6" type="ORF">MKW94_013837</name>
</gene>
<dbReference type="InterPro" id="IPR012890">
    <property type="entry name" value="GCFC2-like"/>
</dbReference>
<dbReference type="GO" id="GO:0005634">
    <property type="term" value="C:nucleus"/>
    <property type="evidence" value="ECO:0007669"/>
    <property type="project" value="UniProtKB-SubCell"/>
</dbReference>
<dbReference type="EMBL" id="JAJJMA010303041">
    <property type="protein sequence ID" value="MCL7048295.1"/>
    <property type="molecule type" value="Genomic_DNA"/>
</dbReference>
<keyword evidence="3" id="KW-0539">Nucleus</keyword>
<evidence type="ECO:0000256" key="1">
    <source>
        <dbReference type="ARBA" id="ARBA00004123"/>
    </source>
</evidence>
<evidence type="ECO:0000313" key="7">
    <source>
        <dbReference type="Proteomes" id="UP001177140"/>
    </source>
</evidence>
<feature type="compositionally biased region" description="Low complexity" evidence="4">
    <location>
        <begin position="68"/>
        <end position="79"/>
    </location>
</feature>
<name>A0AA41VW21_PAPNU</name>
<dbReference type="PANTHER" id="PTHR12214">
    <property type="entry name" value="GC-RICH SEQUENCE DNA-BINDING FACTOR"/>
    <property type="match status" value="1"/>
</dbReference>
<dbReference type="AlphaFoldDB" id="A0AA41VW21"/>
<comment type="similarity">
    <text evidence="2">Belongs to the GCF family.</text>
</comment>
<keyword evidence="7" id="KW-1185">Reference proteome</keyword>
<feature type="compositionally biased region" description="Acidic residues" evidence="4">
    <location>
        <begin position="45"/>
        <end position="57"/>
    </location>
</feature>
<feature type="region of interest" description="Disordered" evidence="4">
    <location>
        <begin position="1"/>
        <end position="105"/>
    </location>
</feature>
<accession>A0AA41VW21</accession>
<dbReference type="GO" id="GO:0000398">
    <property type="term" value="P:mRNA splicing, via spliceosome"/>
    <property type="evidence" value="ECO:0007669"/>
    <property type="project" value="InterPro"/>
</dbReference>
<feature type="domain" description="GCF C-terminal" evidence="5">
    <location>
        <begin position="345"/>
        <end position="544"/>
    </location>
</feature>
<dbReference type="Pfam" id="PF07842">
    <property type="entry name" value="GCFC"/>
    <property type="match status" value="1"/>
</dbReference>